<organism evidence="7 8">
    <name type="scientific">Pleurostoma richardsiae</name>
    <dbReference type="NCBI Taxonomy" id="41990"/>
    <lineage>
        <taxon>Eukaryota</taxon>
        <taxon>Fungi</taxon>
        <taxon>Dikarya</taxon>
        <taxon>Ascomycota</taxon>
        <taxon>Pezizomycotina</taxon>
        <taxon>Sordariomycetes</taxon>
        <taxon>Sordariomycetidae</taxon>
        <taxon>Calosphaeriales</taxon>
        <taxon>Pleurostomataceae</taxon>
        <taxon>Pleurostoma</taxon>
    </lineage>
</organism>
<feature type="region of interest" description="Disordered" evidence="5">
    <location>
        <begin position="283"/>
        <end position="306"/>
    </location>
</feature>
<feature type="transmembrane region" description="Helical" evidence="6">
    <location>
        <begin position="199"/>
        <end position="216"/>
    </location>
</feature>
<evidence type="ECO:0000256" key="5">
    <source>
        <dbReference type="SAM" id="MobiDB-lite"/>
    </source>
</evidence>
<dbReference type="Proteomes" id="UP001174694">
    <property type="component" value="Unassembled WGS sequence"/>
</dbReference>
<dbReference type="EMBL" id="JANBVO010000037">
    <property type="protein sequence ID" value="KAJ9136813.1"/>
    <property type="molecule type" value="Genomic_DNA"/>
</dbReference>
<evidence type="ECO:0000256" key="1">
    <source>
        <dbReference type="ARBA" id="ARBA00004141"/>
    </source>
</evidence>
<evidence type="ECO:0000256" key="4">
    <source>
        <dbReference type="ARBA" id="ARBA00023136"/>
    </source>
</evidence>
<keyword evidence="8" id="KW-1185">Reference proteome</keyword>
<accession>A0AA38R4E0</accession>
<feature type="transmembrane region" description="Helical" evidence="6">
    <location>
        <begin position="41"/>
        <end position="60"/>
    </location>
</feature>
<evidence type="ECO:0000313" key="8">
    <source>
        <dbReference type="Proteomes" id="UP001174694"/>
    </source>
</evidence>
<dbReference type="PANTHER" id="PTHR31465">
    <property type="entry name" value="PROTEIN RTA1-RELATED"/>
    <property type="match status" value="1"/>
</dbReference>
<feature type="transmembrane region" description="Helical" evidence="6">
    <location>
        <begin position="123"/>
        <end position="143"/>
    </location>
</feature>
<dbReference type="InterPro" id="IPR007568">
    <property type="entry name" value="RTA1"/>
</dbReference>
<feature type="transmembrane region" description="Helical" evidence="6">
    <location>
        <begin position="15"/>
        <end position="34"/>
    </location>
</feature>
<protein>
    <submittedName>
        <fullName evidence="7">Rta1 domain-containing protein</fullName>
    </submittedName>
</protein>
<evidence type="ECO:0000256" key="2">
    <source>
        <dbReference type="ARBA" id="ARBA00022692"/>
    </source>
</evidence>
<name>A0AA38R4E0_9PEZI</name>
<dbReference type="AlphaFoldDB" id="A0AA38R4E0"/>
<dbReference type="PANTHER" id="PTHR31465:SF35">
    <property type="entry name" value="RTA1 DOMAIN PROTEIN-RELATED"/>
    <property type="match status" value="1"/>
</dbReference>
<sequence>MADGTFVLYHYNPSAAAAIIFVVLFAICTILHLYKLVRFKTWHFIPFLIGCIFEAVGYAGRAVSANQTPNWTTMPYVIQSLLLLLGPTLLAASVYMTLGRLIILLEADSYAIIRPKRLTKFFVLGDVLSFLAQSGGGGMLAQAKTQDKIDLGEKVILVGLLIQILFFGFFMVVTLVFHRRIARDPTPQSLFITAPWMRYIYILYTASVFIMIRSVFRVAEYAGGYSGTLQSTEVYIYIFDATLMFIVAALFIIVHPSQIISKNKGALPLSESEGYAENVPMNARKQEQGWDRPQGPRPYQGAMGGY</sequence>
<keyword evidence="2 6" id="KW-0812">Transmembrane</keyword>
<dbReference type="Pfam" id="PF04479">
    <property type="entry name" value="RTA1"/>
    <property type="match status" value="1"/>
</dbReference>
<keyword evidence="4 6" id="KW-0472">Membrane</keyword>
<evidence type="ECO:0000256" key="6">
    <source>
        <dbReference type="SAM" id="Phobius"/>
    </source>
</evidence>
<feature type="transmembrane region" description="Helical" evidence="6">
    <location>
        <begin position="236"/>
        <end position="254"/>
    </location>
</feature>
<evidence type="ECO:0000313" key="7">
    <source>
        <dbReference type="EMBL" id="KAJ9136813.1"/>
    </source>
</evidence>
<keyword evidence="3 6" id="KW-1133">Transmembrane helix</keyword>
<comment type="caution">
    <text evidence="7">The sequence shown here is derived from an EMBL/GenBank/DDBJ whole genome shotgun (WGS) entry which is preliminary data.</text>
</comment>
<reference evidence="7" key="1">
    <citation type="submission" date="2022-07" db="EMBL/GenBank/DDBJ databases">
        <title>Fungi with potential for degradation of polypropylene.</title>
        <authorList>
            <person name="Gostincar C."/>
        </authorList>
    </citation>
    <scope>NUCLEOTIDE SEQUENCE</scope>
    <source>
        <strain evidence="7">EXF-13308</strain>
    </source>
</reference>
<proteinExistence type="predicted"/>
<dbReference type="GO" id="GO:0016020">
    <property type="term" value="C:membrane"/>
    <property type="evidence" value="ECO:0007669"/>
    <property type="project" value="UniProtKB-SubCell"/>
</dbReference>
<comment type="subcellular location">
    <subcellularLocation>
        <location evidence="1">Membrane</location>
        <topology evidence="1">Multi-pass membrane protein</topology>
    </subcellularLocation>
</comment>
<gene>
    <name evidence="7" type="ORF">NKR23_g9450</name>
</gene>
<feature type="transmembrane region" description="Helical" evidence="6">
    <location>
        <begin position="80"/>
        <end position="103"/>
    </location>
</feature>
<evidence type="ECO:0000256" key="3">
    <source>
        <dbReference type="ARBA" id="ARBA00022989"/>
    </source>
</evidence>
<feature type="transmembrane region" description="Helical" evidence="6">
    <location>
        <begin position="155"/>
        <end position="178"/>
    </location>
</feature>